<organism evidence="5 6">
    <name type="scientific">Hymenobacter jejuensis</name>
    <dbReference type="NCBI Taxonomy" id="2502781"/>
    <lineage>
        <taxon>Bacteria</taxon>
        <taxon>Pseudomonadati</taxon>
        <taxon>Bacteroidota</taxon>
        <taxon>Cytophagia</taxon>
        <taxon>Cytophagales</taxon>
        <taxon>Hymenobacteraceae</taxon>
        <taxon>Hymenobacter</taxon>
    </lineage>
</organism>
<dbReference type="SUPFAM" id="SSF46689">
    <property type="entry name" value="Homeodomain-like"/>
    <property type="match status" value="1"/>
</dbReference>
<dbReference type="PANTHER" id="PTHR43280:SF32">
    <property type="entry name" value="TRANSCRIPTIONAL REGULATORY PROTEIN"/>
    <property type="match status" value="1"/>
</dbReference>
<proteinExistence type="predicted"/>
<keyword evidence="3" id="KW-0804">Transcription</keyword>
<name>A0A5B8A4W9_9BACT</name>
<evidence type="ECO:0000256" key="3">
    <source>
        <dbReference type="ARBA" id="ARBA00023163"/>
    </source>
</evidence>
<reference evidence="5 6" key="1">
    <citation type="submission" date="2019-06" db="EMBL/GenBank/DDBJ databases">
        <authorList>
            <person name="Srinivasan S."/>
        </authorList>
    </citation>
    <scope>NUCLEOTIDE SEQUENCE [LARGE SCALE GENOMIC DNA]</scope>
    <source>
        <strain evidence="5 6">17J68-5</strain>
    </source>
</reference>
<dbReference type="OrthoDB" id="9793451at2"/>
<gene>
    <name evidence="5" type="ORF">FHG12_20680</name>
</gene>
<keyword evidence="2" id="KW-0238">DNA-binding</keyword>
<keyword evidence="1" id="KW-0805">Transcription regulation</keyword>
<dbReference type="AlphaFoldDB" id="A0A5B8A4W9"/>
<dbReference type="InterPro" id="IPR018060">
    <property type="entry name" value="HTH_AraC"/>
</dbReference>
<keyword evidence="6" id="KW-1185">Reference proteome</keyword>
<dbReference type="GO" id="GO:0043565">
    <property type="term" value="F:sequence-specific DNA binding"/>
    <property type="evidence" value="ECO:0007669"/>
    <property type="project" value="InterPro"/>
</dbReference>
<sequence length="300" mass="34517">MQSKSIPLFNPADLGRHHFETWDEWQFTALNDVFHINRLETHLEHIPFPLAPHRKTVHDFIFLTQGRTRRSKGLNEYDLGKNTFFFLPATQITTHEFMSPDSTGFFCHFDLDLLTKSFVQPEVIAEIPFLRFTGNPLVHVPEAVMPRALHLMQQMEEELNAGRPDVLDLARVYLLTLFFELKRYADPSEKTGPNAAARITQQYKNALMQHIYEKHNVSAYAELLAVSPNHLNKCVKATTGRSAQDTLDDMVLLEAKALLKQSELSISEIAFKLGKEDHSNFSRFFKAKTQTTPKEYKLSK</sequence>
<evidence type="ECO:0000259" key="4">
    <source>
        <dbReference type="PROSITE" id="PS01124"/>
    </source>
</evidence>
<evidence type="ECO:0000313" key="6">
    <source>
        <dbReference type="Proteomes" id="UP000305398"/>
    </source>
</evidence>
<dbReference type="Gene3D" id="1.10.10.60">
    <property type="entry name" value="Homeodomain-like"/>
    <property type="match status" value="1"/>
</dbReference>
<dbReference type="PROSITE" id="PS01124">
    <property type="entry name" value="HTH_ARAC_FAMILY_2"/>
    <property type="match status" value="1"/>
</dbReference>
<evidence type="ECO:0000256" key="1">
    <source>
        <dbReference type="ARBA" id="ARBA00023015"/>
    </source>
</evidence>
<evidence type="ECO:0000256" key="2">
    <source>
        <dbReference type="ARBA" id="ARBA00023125"/>
    </source>
</evidence>
<dbReference type="SUPFAM" id="SSF51215">
    <property type="entry name" value="Regulatory protein AraC"/>
    <property type="match status" value="1"/>
</dbReference>
<evidence type="ECO:0000313" key="5">
    <source>
        <dbReference type="EMBL" id="QDA62360.1"/>
    </source>
</evidence>
<dbReference type="EMBL" id="CP040896">
    <property type="protein sequence ID" value="QDA62360.1"/>
    <property type="molecule type" value="Genomic_DNA"/>
</dbReference>
<dbReference type="Proteomes" id="UP000305398">
    <property type="component" value="Chromosome"/>
</dbReference>
<dbReference type="KEGG" id="hyj:FHG12_20680"/>
<dbReference type="RefSeq" id="WP_139517591.1">
    <property type="nucleotide sequence ID" value="NZ_CP040896.1"/>
</dbReference>
<protein>
    <submittedName>
        <fullName evidence="5">Helix-turn-helix domain-containing protein</fullName>
    </submittedName>
</protein>
<dbReference type="SMART" id="SM00342">
    <property type="entry name" value="HTH_ARAC"/>
    <property type="match status" value="1"/>
</dbReference>
<dbReference type="Pfam" id="PF12833">
    <property type="entry name" value="HTH_18"/>
    <property type="match status" value="1"/>
</dbReference>
<feature type="domain" description="HTH araC/xylS-type" evidence="4">
    <location>
        <begin position="201"/>
        <end position="299"/>
    </location>
</feature>
<dbReference type="InterPro" id="IPR037923">
    <property type="entry name" value="HTH-like"/>
</dbReference>
<dbReference type="InterPro" id="IPR009057">
    <property type="entry name" value="Homeodomain-like_sf"/>
</dbReference>
<dbReference type="PANTHER" id="PTHR43280">
    <property type="entry name" value="ARAC-FAMILY TRANSCRIPTIONAL REGULATOR"/>
    <property type="match status" value="1"/>
</dbReference>
<accession>A0A5B8A4W9</accession>
<dbReference type="GO" id="GO:0003700">
    <property type="term" value="F:DNA-binding transcription factor activity"/>
    <property type="evidence" value="ECO:0007669"/>
    <property type="project" value="InterPro"/>
</dbReference>